<gene>
    <name evidence="2" type="ORF">SLS62_005002</name>
</gene>
<protein>
    <submittedName>
        <fullName evidence="2">Uncharacterized protein</fullName>
    </submittedName>
</protein>
<feature type="region of interest" description="Disordered" evidence="1">
    <location>
        <begin position="1"/>
        <end position="52"/>
    </location>
</feature>
<dbReference type="EMBL" id="JAKJXP020000032">
    <property type="protein sequence ID" value="KAK7753052.1"/>
    <property type="molecule type" value="Genomic_DNA"/>
</dbReference>
<evidence type="ECO:0000313" key="3">
    <source>
        <dbReference type="Proteomes" id="UP001320420"/>
    </source>
</evidence>
<dbReference type="Proteomes" id="UP001320420">
    <property type="component" value="Unassembled WGS sequence"/>
</dbReference>
<proteinExistence type="predicted"/>
<organism evidence="2 3">
    <name type="scientific">Diatrype stigma</name>
    <dbReference type="NCBI Taxonomy" id="117547"/>
    <lineage>
        <taxon>Eukaryota</taxon>
        <taxon>Fungi</taxon>
        <taxon>Dikarya</taxon>
        <taxon>Ascomycota</taxon>
        <taxon>Pezizomycotina</taxon>
        <taxon>Sordariomycetes</taxon>
        <taxon>Xylariomycetidae</taxon>
        <taxon>Xylariales</taxon>
        <taxon>Diatrypaceae</taxon>
        <taxon>Diatrype</taxon>
    </lineage>
</organism>
<sequence length="98" mass="9951">MAAGPSPASPTAATNIAATAEPSSQASGDSGAAATAATDTPVDADTGATPRTDILPASHWIAQEHNVRAKTQLQLCDLSTQNSLIPNDAQHEETMDLL</sequence>
<reference evidence="2 3" key="1">
    <citation type="submission" date="2024-02" db="EMBL/GenBank/DDBJ databases">
        <title>De novo assembly and annotation of 12 fungi associated with fruit tree decline syndrome in Ontario, Canada.</title>
        <authorList>
            <person name="Sulman M."/>
            <person name="Ellouze W."/>
            <person name="Ilyukhin E."/>
        </authorList>
    </citation>
    <scope>NUCLEOTIDE SEQUENCE [LARGE SCALE GENOMIC DNA]</scope>
    <source>
        <strain evidence="2 3">M11/M66-122</strain>
    </source>
</reference>
<dbReference type="AlphaFoldDB" id="A0AAN9UTQ0"/>
<feature type="compositionally biased region" description="Low complexity" evidence="1">
    <location>
        <begin position="1"/>
        <end position="50"/>
    </location>
</feature>
<comment type="caution">
    <text evidence="2">The sequence shown here is derived from an EMBL/GenBank/DDBJ whole genome shotgun (WGS) entry which is preliminary data.</text>
</comment>
<name>A0AAN9UTQ0_9PEZI</name>
<keyword evidence="3" id="KW-1185">Reference proteome</keyword>
<evidence type="ECO:0000313" key="2">
    <source>
        <dbReference type="EMBL" id="KAK7753052.1"/>
    </source>
</evidence>
<accession>A0AAN9UTQ0</accession>
<evidence type="ECO:0000256" key="1">
    <source>
        <dbReference type="SAM" id="MobiDB-lite"/>
    </source>
</evidence>